<dbReference type="Proteomes" id="UP001152747">
    <property type="component" value="Unassembled WGS sequence"/>
</dbReference>
<accession>A0A9P1J1V5</accession>
<gene>
    <name evidence="1" type="ORF">CAMP_LOCUS17789</name>
</gene>
<dbReference type="AlphaFoldDB" id="A0A9P1J1V5"/>
<dbReference type="EMBL" id="CANHGI010000006">
    <property type="protein sequence ID" value="CAI5455152.1"/>
    <property type="molecule type" value="Genomic_DNA"/>
</dbReference>
<comment type="caution">
    <text evidence="1">The sequence shown here is derived from an EMBL/GenBank/DDBJ whole genome shotgun (WGS) entry which is preliminary data.</text>
</comment>
<proteinExistence type="predicted"/>
<protein>
    <submittedName>
        <fullName evidence="1">Uncharacterized protein</fullName>
    </submittedName>
</protein>
<reference evidence="1" key="1">
    <citation type="submission" date="2022-11" db="EMBL/GenBank/DDBJ databases">
        <authorList>
            <person name="Kikuchi T."/>
        </authorList>
    </citation>
    <scope>NUCLEOTIDE SEQUENCE</scope>
    <source>
        <strain evidence="1">PS1010</strain>
    </source>
</reference>
<sequence>MARYWPRNPIAPNNDPLLEYQVQVRLRWRDAAIGLIRQYQETELFANRHKKRVIDELETIFNRVVALKTNRGFLDIYNYVFHTLQCIINLLENEREIKRKLLATPPAA</sequence>
<name>A0A9P1J1V5_9PELO</name>
<evidence type="ECO:0000313" key="1">
    <source>
        <dbReference type="EMBL" id="CAI5455152.1"/>
    </source>
</evidence>
<organism evidence="1 2">
    <name type="scientific">Caenorhabditis angaria</name>
    <dbReference type="NCBI Taxonomy" id="860376"/>
    <lineage>
        <taxon>Eukaryota</taxon>
        <taxon>Metazoa</taxon>
        <taxon>Ecdysozoa</taxon>
        <taxon>Nematoda</taxon>
        <taxon>Chromadorea</taxon>
        <taxon>Rhabditida</taxon>
        <taxon>Rhabditina</taxon>
        <taxon>Rhabditomorpha</taxon>
        <taxon>Rhabditoidea</taxon>
        <taxon>Rhabditidae</taxon>
        <taxon>Peloderinae</taxon>
        <taxon>Caenorhabditis</taxon>
    </lineage>
</organism>
<evidence type="ECO:0000313" key="2">
    <source>
        <dbReference type="Proteomes" id="UP001152747"/>
    </source>
</evidence>
<keyword evidence="2" id="KW-1185">Reference proteome</keyword>